<dbReference type="SMART" id="SM00295">
    <property type="entry name" value="B41"/>
    <property type="match status" value="1"/>
</dbReference>
<dbReference type="InterPro" id="IPR019749">
    <property type="entry name" value="Band_41_domain"/>
</dbReference>
<dbReference type="PANTHER" id="PTHR23280">
    <property type="entry name" value="4.1 G PROTEIN"/>
    <property type="match status" value="1"/>
</dbReference>
<dbReference type="InterPro" id="IPR000299">
    <property type="entry name" value="FERM_domain"/>
</dbReference>
<dbReference type="InterPro" id="IPR018979">
    <property type="entry name" value="FERM_N"/>
</dbReference>
<dbReference type="Pfam" id="PF09379">
    <property type="entry name" value="FERM_N"/>
    <property type="match status" value="1"/>
</dbReference>
<dbReference type="OMA" id="HISRMIH"/>
<dbReference type="InterPro" id="IPR035963">
    <property type="entry name" value="FERM_2"/>
</dbReference>
<evidence type="ECO:0000313" key="4">
    <source>
        <dbReference type="Proteomes" id="UP000277928"/>
    </source>
</evidence>
<dbReference type="SUPFAM" id="SSF47031">
    <property type="entry name" value="Second domain of FERM"/>
    <property type="match status" value="1"/>
</dbReference>
<protein>
    <recommendedName>
        <fullName evidence="2">FERM domain-containing protein</fullName>
    </recommendedName>
</protein>
<dbReference type="InterPro" id="IPR029071">
    <property type="entry name" value="Ubiquitin-like_domsf"/>
</dbReference>
<keyword evidence="1" id="KW-0472">Membrane</keyword>
<dbReference type="PROSITE" id="PS50057">
    <property type="entry name" value="FERM_3"/>
    <property type="match status" value="1"/>
</dbReference>
<evidence type="ECO:0000256" key="1">
    <source>
        <dbReference type="SAM" id="Phobius"/>
    </source>
</evidence>
<accession>A0A3P6V5X1</accession>
<dbReference type="Proteomes" id="UP000277928">
    <property type="component" value="Unassembled WGS sequence"/>
</dbReference>
<dbReference type="Gene3D" id="1.20.80.10">
    <property type="match status" value="1"/>
</dbReference>
<dbReference type="FunFam" id="1.20.80.10:FF:000006">
    <property type="entry name" value="FERM domain-containing protein 5 isoform X1"/>
    <property type="match status" value="1"/>
</dbReference>
<dbReference type="InterPro" id="IPR018980">
    <property type="entry name" value="FERM_PH-like_C"/>
</dbReference>
<dbReference type="OrthoDB" id="6266673at2759"/>
<dbReference type="EMBL" id="UYRX01000996">
    <property type="protein sequence ID" value="VDK87588.1"/>
    <property type="molecule type" value="Genomic_DNA"/>
</dbReference>
<dbReference type="InterPro" id="IPR011993">
    <property type="entry name" value="PH-like_dom_sf"/>
</dbReference>
<sequence length="680" mass="77068">MSPRSLPLACCIECEKKHREANKSYMANKMPANEAAVIPTSFIGRISARSSLFSARDYKTTVQLLDDSETISQEFKKTSNAQSILDYVCECLNIVEKDYFGLRYQDFSRHRYWMDLNKQICKQVRGPNASLRFRVRFYPSDVAVLKEEITRQVTQVPCVLKYMLFVQLQRDLLHGRLCCPQNEAAVLGALALQSTVGDYDAEERPKNYVAEYKLFLKQTEKLEEKIAESHKLFKGLTPAEAEMEFLKRASKLDTYGFDPYTVMNKQKQTMYIGVTCRGIYIYHISRMIHHITWNELDKVDYVGKDIMITPVSSYVSPYSSSYEDAEHTTDAFKSTSSIRNGFIKPHKTVSVLKFQCPSAVFAKHLWRHILSQQAFFTENDAKHIKPKFSKPRIPLLTRGSTFRFPTSRVLHEIEIQGLCKRDRPQPIFSRYPLVRQAPRQHVCTTGNKYNSLPVVRNSEKVSEVMLENEGEEKAIKLSDSAVISKVDLLPIAETSTTNTSSGSENTTIFTVHLVRKEPLSSQTFGSSDCGVQLPAGKDSFEQMLDAMKPLCANMSTENSCPNPCAPLTTTTTTKIGDVGCRINHLAYDHSTSATSYQALANEKKLRAVSNRATTSIAASVAKIFLSILLFWLLLIAVAISLFEHDSPWLDSIPALDSVKHVLYEPLRHYILALYVRLAHY</sequence>
<dbReference type="InterPro" id="IPR014352">
    <property type="entry name" value="FERM/acyl-CoA-bd_prot_sf"/>
</dbReference>
<dbReference type="InterPro" id="IPR019748">
    <property type="entry name" value="FERM_central"/>
</dbReference>
<dbReference type="GO" id="GO:0005856">
    <property type="term" value="C:cytoskeleton"/>
    <property type="evidence" value="ECO:0007669"/>
    <property type="project" value="TreeGrafter"/>
</dbReference>
<name>A0A3P6V5X1_LITSI</name>
<proteinExistence type="predicted"/>
<feature type="domain" description="FERM" evidence="2">
    <location>
        <begin position="58"/>
        <end position="380"/>
    </location>
</feature>
<dbReference type="CDD" id="cd17102">
    <property type="entry name" value="FERM_F1_FRMD3"/>
    <property type="match status" value="1"/>
</dbReference>
<feature type="transmembrane region" description="Helical" evidence="1">
    <location>
        <begin position="623"/>
        <end position="642"/>
    </location>
</feature>
<dbReference type="STRING" id="42156.A0A3P6V5X1"/>
<dbReference type="PANTHER" id="PTHR23280:SF32">
    <property type="entry name" value="FI22325P1"/>
    <property type="match status" value="1"/>
</dbReference>
<dbReference type="SUPFAM" id="SSF50729">
    <property type="entry name" value="PH domain-like"/>
    <property type="match status" value="1"/>
</dbReference>
<dbReference type="PRINTS" id="PR00935">
    <property type="entry name" value="BAND41"/>
</dbReference>
<dbReference type="Pfam" id="PF00373">
    <property type="entry name" value="FERM_M"/>
    <property type="match status" value="1"/>
</dbReference>
<dbReference type="Gene3D" id="3.10.20.90">
    <property type="entry name" value="Phosphatidylinositol 3-kinase Catalytic Subunit, Chain A, domain 1"/>
    <property type="match status" value="1"/>
</dbReference>
<keyword evidence="1" id="KW-1133">Transmembrane helix</keyword>
<gene>
    <name evidence="3" type="ORF">NLS_LOCUS8242</name>
</gene>
<dbReference type="CDD" id="cd14473">
    <property type="entry name" value="FERM_B-lobe"/>
    <property type="match status" value="1"/>
</dbReference>
<dbReference type="SMART" id="SM01196">
    <property type="entry name" value="FERM_C"/>
    <property type="match status" value="1"/>
</dbReference>
<evidence type="ECO:0000259" key="2">
    <source>
        <dbReference type="PROSITE" id="PS50057"/>
    </source>
</evidence>
<dbReference type="GO" id="GO:0031032">
    <property type="term" value="P:actomyosin structure organization"/>
    <property type="evidence" value="ECO:0007669"/>
    <property type="project" value="TreeGrafter"/>
</dbReference>
<dbReference type="Gene3D" id="2.30.29.30">
    <property type="entry name" value="Pleckstrin-homology domain (PH domain)/Phosphotyrosine-binding domain (PTB)"/>
    <property type="match status" value="1"/>
</dbReference>
<reference evidence="3 4" key="1">
    <citation type="submission" date="2018-08" db="EMBL/GenBank/DDBJ databases">
        <authorList>
            <person name="Laetsch R D."/>
            <person name="Stevens L."/>
            <person name="Kumar S."/>
            <person name="Blaxter L. M."/>
        </authorList>
    </citation>
    <scope>NUCLEOTIDE SEQUENCE [LARGE SCALE GENOMIC DNA]</scope>
</reference>
<dbReference type="Pfam" id="PF09380">
    <property type="entry name" value="FERM_C"/>
    <property type="match status" value="1"/>
</dbReference>
<dbReference type="AlphaFoldDB" id="A0A3P6V5X1"/>
<keyword evidence="4" id="KW-1185">Reference proteome</keyword>
<dbReference type="SUPFAM" id="SSF54236">
    <property type="entry name" value="Ubiquitin-like"/>
    <property type="match status" value="1"/>
</dbReference>
<keyword evidence="1" id="KW-0812">Transmembrane</keyword>
<evidence type="ECO:0000313" key="3">
    <source>
        <dbReference type="EMBL" id="VDK87588.1"/>
    </source>
</evidence>
<organism evidence="3 4">
    <name type="scientific">Litomosoides sigmodontis</name>
    <name type="common">Filarial nematode worm</name>
    <dbReference type="NCBI Taxonomy" id="42156"/>
    <lineage>
        <taxon>Eukaryota</taxon>
        <taxon>Metazoa</taxon>
        <taxon>Ecdysozoa</taxon>
        <taxon>Nematoda</taxon>
        <taxon>Chromadorea</taxon>
        <taxon>Rhabditida</taxon>
        <taxon>Spirurina</taxon>
        <taxon>Spiruromorpha</taxon>
        <taxon>Filarioidea</taxon>
        <taxon>Onchocercidae</taxon>
        <taxon>Litomosoides</taxon>
    </lineage>
</organism>